<dbReference type="Gene3D" id="3.30.43.10">
    <property type="entry name" value="Uridine Diphospho-n-acetylenolpyruvylglucosamine Reductase, domain 2"/>
    <property type="match status" value="1"/>
</dbReference>
<dbReference type="SUPFAM" id="SSF56176">
    <property type="entry name" value="FAD-binding/transporter-associated domain-like"/>
    <property type="match status" value="1"/>
</dbReference>
<dbReference type="PANTHER" id="PTHR42659">
    <property type="entry name" value="XANTHINE DEHYDROGENASE SUBUNIT C-RELATED"/>
    <property type="match status" value="1"/>
</dbReference>
<organism evidence="5 6">
    <name type="scientific">Ancylobacter aquaticus</name>
    <dbReference type="NCBI Taxonomy" id="100"/>
    <lineage>
        <taxon>Bacteria</taxon>
        <taxon>Pseudomonadati</taxon>
        <taxon>Pseudomonadota</taxon>
        <taxon>Alphaproteobacteria</taxon>
        <taxon>Hyphomicrobiales</taxon>
        <taxon>Xanthobacteraceae</taxon>
        <taxon>Ancylobacter</taxon>
    </lineage>
</organism>
<feature type="domain" description="FAD-binding PCMH-type" evidence="4">
    <location>
        <begin position="1"/>
        <end position="170"/>
    </location>
</feature>
<dbReference type="EMBL" id="SMFY01000001">
    <property type="protein sequence ID" value="TCK30951.1"/>
    <property type="molecule type" value="Genomic_DNA"/>
</dbReference>
<evidence type="ECO:0000256" key="2">
    <source>
        <dbReference type="ARBA" id="ARBA00022827"/>
    </source>
</evidence>
<keyword evidence="1" id="KW-0285">Flavoprotein</keyword>
<accession>A0A4R1I9K8</accession>
<dbReference type="InterPro" id="IPR051312">
    <property type="entry name" value="Diverse_Substr_Oxidored"/>
</dbReference>
<dbReference type="InterPro" id="IPR016169">
    <property type="entry name" value="FAD-bd_PCMH_sub2"/>
</dbReference>
<sequence length="274" mass="28411">MFAFTYHRPDTVTAAVDLLRAHEEAKPLAGGQTLIATLKQRLAAPSDLVDLSGLPALRAITLADGRLIIGAIARHADVEASPTVRESLPALAALAGLIGDPAVRNRGTLGGSIANNDPSADYPAACLALAATIVTDRREIAAADFFTGLFETALEPDEIVVQVSFPLGGEGAYEKFRNPASRYAMAGVFVWRGDASLGETGVRVAVTGAGQGGVFRWSEAEAALAGAFNPAALESLGLPADEMIADIHGGGAYRAHLVREMARRAVARLMAAAA</sequence>
<dbReference type="GO" id="GO:0016491">
    <property type="term" value="F:oxidoreductase activity"/>
    <property type="evidence" value="ECO:0007669"/>
    <property type="project" value="UniProtKB-KW"/>
</dbReference>
<evidence type="ECO:0000313" key="6">
    <source>
        <dbReference type="Proteomes" id="UP000295030"/>
    </source>
</evidence>
<dbReference type="Gene3D" id="3.30.465.10">
    <property type="match status" value="1"/>
</dbReference>
<evidence type="ECO:0000256" key="3">
    <source>
        <dbReference type="ARBA" id="ARBA00023002"/>
    </source>
</evidence>
<dbReference type="InterPro" id="IPR016166">
    <property type="entry name" value="FAD-bd_PCMH"/>
</dbReference>
<dbReference type="InterPro" id="IPR036683">
    <property type="entry name" value="CO_DH_flav_C_dom_sf"/>
</dbReference>
<dbReference type="PANTHER" id="PTHR42659:SF2">
    <property type="entry name" value="XANTHINE DEHYDROGENASE SUBUNIT C-RELATED"/>
    <property type="match status" value="1"/>
</dbReference>
<dbReference type="OrthoDB" id="9793944at2"/>
<gene>
    <name evidence="5" type="ORF">EV667_1055</name>
</gene>
<evidence type="ECO:0000256" key="1">
    <source>
        <dbReference type="ARBA" id="ARBA00022630"/>
    </source>
</evidence>
<dbReference type="AlphaFoldDB" id="A0A4R1I9K8"/>
<dbReference type="SUPFAM" id="SSF55447">
    <property type="entry name" value="CO dehydrogenase flavoprotein C-terminal domain-like"/>
    <property type="match status" value="1"/>
</dbReference>
<dbReference type="GO" id="GO:0071949">
    <property type="term" value="F:FAD binding"/>
    <property type="evidence" value="ECO:0007669"/>
    <property type="project" value="InterPro"/>
</dbReference>
<dbReference type="SMART" id="SM01092">
    <property type="entry name" value="CO_deh_flav_C"/>
    <property type="match status" value="1"/>
</dbReference>
<protein>
    <submittedName>
        <fullName evidence="5">Carbon-monoxide dehydrogenase medium subunit</fullName>
    </submittedName>
</protein>
<dbReference type="RefSeq" id="WP_131834216.1">
    <property type="nucleotide sequence ID" value="NZ_SMFY01000001.1"/>
</dbReference>
<comment type="caution">
    <text evidence="5">The sequence shown here is derived from an EMBL/GenBank/DDBJ whole genome shotgun (WGS) entry which is preliminary data.</text>
</comment>
<evidence type="ECO:0000313" key="5">
    <source>
        <dbReference type="EMBL" id="TCK30951.1"/>
    </source>
</evidence>
<name>A0A4R1I9K8_ANCAQ</name>
<dbReference type="InterPro" id="IPR005107">
    <property type="entry name" value="CO_DH_flav_C"/>
</dbReference>
<evidence type="ECO:0000259" key="4">
    <source>
        <dbReference type="PROSITE" id="PS51387"/>
    </source>
</evidence>
<reference evidence="5 6" key="1">
    <citation type="submission" date="2019-03" db="EMBL/GenBank/DDBJ databases">
        <title>Genomic Encyclopedia of Type Strains, Phase IV (KMG-IV): sequencing the most valuable type-strain genomes for metagenomic binning, comparative biology and taxonomic classification.</title>
        <authorList>
            <person name="Goeker M."/>
        </authorList>
    </citation>
    <scope>NUCLEOTIDE SEQUENCE [LARGE SCALE GENOMIC DNA]</scope>
    <source>
        <strain evidence="5 6">DSM 101</strain>
    </source>
</reference>
<dbReference type="InterPro" id="IPR016167">
    <property type="entry name" value="FAD-bd_PCMH_sub1"/>
</dbReference>
<dbReference type="Gene3D" id="3.30.390.50">
    <property type="entry name" value="CO dehydrogenase flavoprotein, C-terminal domain"/>
    <property type="match status" value="1"/>
</dbReference>
<keyword evidence="6" id="KW-1185">Reference proteome</keyword>
<keyword evidence="2" id="KW-0274">FAD</keyword>
<dbReference type="Pfam" id="PF00941">
    <property type="entry name" value="FAD_binding_5"/>
    <property type="match status" value="1"/>
</dbReference>
<dbReference type="FunFam" id="3.30.465.10:FF:000017">
    <property type="entry name" value="Xanthine dehydrogenase, FAD binding subunit"/>
    <property type="match status" value="1"/>
</dbReference>
<proteinExistence type="predicted"/>
<dbReference type="PROSITE" id="PS51387">
    <property type="entry name" value="FAD_PCMH"/>
    <property type="match status" value="1"/>
</dbReference>
<dbReference type="Proteomes" id="UP000295030">
    <property type="component" value="Unassembled WGS sequence"/>
</dbReference>
<dbReference type="InterPro" id="IPR002346">
    <property type="entry name" value="Mopterin_DH_FAD-bd"/>
</dbReference>
<dbReference type="InterPro" id="IPR036318">
    <property type="entry name" value="FAD-bd_PCMH-like_sf"/>
</dbReference>
<keyword evidence="3" id="KW-0560">Oxidoreductase</keyword>